<organism evidence="1 2">
    <name type="scientific">Kaistia hirudinis</name>
    <dbReference type="NCBI Taxonomy" id="1293440"/>
    <lineage>
        <taxon>Bacteria</taxon>
        <taxon>Pseudomonadati</taxon>
        <taxon>Pseudomonadota</taxon>
        <taxon>Alphaproteobacteria</taxon>
        <taxon>Hyphomicrobiales</taxon>
        <taxon>Kaistiaceae</taxon>
        <taxon>Kaistia</taxon>
    </lineage>
</organism>
<protein>
    <recommendedName>
        <fullName evidence="3">Nucleotidyl transferase AbiEii/AbiGii toxin family protein</fullName>
    </recommendedName>
</protein>
<reference evidence="1 2" key="1">
    <citation type="submission" date="2020-08" db="EMBL/GenBank/DDBJ databases">
        <title>Genomic Encyclopedia of Type Strains, Phase IV (KMG-IV): sequencing the most valuable type-strain genomes for metagenomic binning, comparative biology and taxonomic classification.</title>
        <authorList>
            <person name="Goeker M."/>
        </authorList>
    </citation>
    <scope>NUCLEOTIDE SEQUENCE [LARGE SCALE GENOMIC DNA]</scope>
    <source>
        <strain evidence="1 2">DSM 25966</strain>
    </source>
</reference>
<proteinExistence type="predicted"/>
<evidence type="ECO:0008006" key="3">
    <source>
        <dbReference type="Google" id="ProtNLM"/>
    </source>
</evidence>
<dbReference type="InterPro" id="IPR014942">
    <property type="entry name" value="AbiEii"/>
</dbReference>
<comment type="caution">
    <text evidence="1">The sequence shown here is derived from an EMBL/GenBank/DDBJ whole genome shotgun (WGS) entry which is preliminary data.</text>
</comment>
<evidence type="ECO:0000313" key="1">
    <source>
        <dbReference type="EMBL" id="MBB3933685.1"/>
    </source>
</evidence>
<dbReference type="EMBL" id="JACIDS010000007">
    <property type="protein sequence ID" value="MBB3933685.1"/>
    <property type="molecule type" value="Genomic_DNA"/>
</dbReference>
<dbReference type="Gene3D" id="3.10.450.620">
    <property type="entry name" value="JHP933, nucleotidyltransferase-like core domain"/>
    <property type="match status" value="1"/>
</dbReference>
<sequence length="376" mass="42460">MQETFIEILRASVDDRRALFSTVAAGLETRAENVEKDLYVCWVLDFLFNRRSHDPIGLYFKGGTSLSKAYGLIRRFSEDIDIGIYKADLKVPLEAEIAALPSPTQQQKALTDRVDEAARQYISGPLRTLLSEEITVLEREAGQKRHFSLSFGFDPYRNREALDILVVGYRSAFDAGDDYVQAAVRIEGGARPDPVPAEPRTIVPYVASEMPEGLALTVGSVMTVKPERTFWEKVLILHAMTEMTEKRRLDARPDRPEPNLDRYSRHYYDVHQIWTHPDYGVATASMLDLAEASRQHKMLMFRAPDHRYDRAVPGTYRLVPTPEMRAKLAADYARMSAMIFGTPPAFEEVMASIEALERHLNTTSASHPDQLGPTAP</sequence>
<gene>
    <name evidence="1" type="ORF">GGR25_004763</name>
</gene>
<accession>A0A840AYZ4</accession>
<dbReference type="Proteomes" id="UP000553963">
    <property type="component" value="Unassembled WGS sequence"/>
</dbReference>
<evidence type="ECO:0000313" key="2">
    <source>
        <dbReference type="Proteomes" id="UP000553963"/>
    </source>
</evidence>
<dbReference type="Pfam" id="PF08843">
    <property type="entry name" value="AbiEii"/>
    <property type="match status" value="1"/>
</dbReference>
<name>A0A840AYZ4_9HYPH</name>
<keyword evidence="2" id="KW-1185">Reference proteome</keyword>
<dbReference type="AlphaFoldDB" id="A0A840AYZ4"/>
<dbReference type="RefSeq" id="WP_183401345.1">
    <property type="nucleotide sequence ID" value="NZ_JACIDS010000007.1"/>
</dbReference>